<comment type="pathway">
    <text evidence="1">Secondary metabolite biosynthesis.</text>
</comment>
<accession>A0A9P8UIA4</accession>
<keyword evidence="3" id="KW-0949">S-adenosyl-L-methionine</keyword>
<dbReference type="Pfam" id="PF13649">
    <property type="entry name" value="Methyltransf_25"/>
    <property type="match status" value="1"/>
</dbReference>
<evidence type="ECO:0000256" key="3">
    <source>
        <dbReference type="ARBA" id="ARBA00022691"/>
    </source>
</evidence>
<sequence length="293" mass="33809">MSIHTLTTSKYSKTQRDEEVFTRGNSYPDKNVEWYQPTLTTLPDTAARIFQDYSGIPEGQVVDHIHRVRDKAWDILPYPCIGVFRFLDFGANLNPIYPEVLRRVREGQILLDLGCCFGQDIRKFVADGAPSENLIGVDTEGRFAELGYELFKDRDTLKTRFYTQSIFDSSFLAHLHGTVDIIYLGSFLHLFSFDKQKVVVEQLIRLLRKRPGSLVFGRHLGADQGGEFNMKSLGWDLYRHSEETIRLLWDEAPDGPWDVSAQLTRYESEGWDNNRRGWQGDEVKQMNFVAART</sequence>
<evidence type="ECO:0000313" key="7">
    <source>
        <dbReference type="EMBL" id="KAH6652735.1"/>
    </source>
</evidence>
<keyword evidence="8" id="KW-1185">Reference proteome</keyword>
<protein>
    <recommendedName>
        <fullName evidence="6">Methyltransferase domain-containing protein</fullName>
    </recommendedName>
</protein>
<keyword evidence="2" id="KW-0808">Transferase</keyword>
<dbReference type="InterPro" id="IPR041698">
    <property type="entry name" value="Methyltransf_25"/>
</dbReference>
<evidence type="ECO:0000256" key="5">
    <source>
        <dbReference type="SAM" id="MobiDB-lite"/>
    </source>
</evidence>
<comment type="caution">
    <text evidence="7">The sequence shown here is derived from an EMBL/GenBank/DDBJ whole genome shotgun (WGS) entry which is preliminary data.</text>
</comment>
<name>A0A9P8UIA4_9PEZI</name>
<dbReference type="GeneID" id="70126944"/>
<feature type="domain" description="Methyltransferase" evidence="6">
    <location>
        <begin position="111"/>
        <end position="209"/>
    </location>
</feature>
<comment type="similarity">
    <text evidence="4">Belongs to the class I-like SAM-binding methyltransferase superfamily.</text>
</comment>
<gene>
    <name evidence="7" type="ORF">BKA67DRAFT_518946</name>
</gene>
<dbReference type="AlphaFoldDB" id="A0A9P8UIA4"/>
<dbReference type="SUPFAM" id="SSF53335">
    <property type="entry name" value="S-adenosyl-L-methionine-dependent methyltransferases"/>
    <property type="match status" value="1"/>
</dbReference>
<feature type="compositionally biased region" description="Polar residues" evidence="5">
    <location>
        <begin position="1"/>
        <end position="12"/>
    </location>
</feature>
<evidence type="ECO:0000256" key="2">
    <source>
        <dbReference type="ARBA" id="ARBA00022679"/>
    </source>
</evidence>
<reference evidence="7" key="1">
    <citation type="journal article" date="2021" name="Nat. Commun.">
        <title>Genetic determinants of endophytism in the Arabidopsis root mycobiome.</title>
        <authorList>
            <person name="Mesny F."/>
            <person name="Miyauchi S."/>
            <person name="Thiergart T."/>
            <person name="Pickel B."/>
            <person name="Atanasova L."/>
            <person name="Karlsson M."/>
            <person name="Huettel B."/>
            <person name="Barry K.W."/>
            <person name="Haridas S."/>
            <person name="Chen C."/>
            <person name="Bauer D."/>
            <person name="Andreopoulos W."/>
            <person name="Pangilinan J."/>
            <person name="LaButti K."/>
            <person name="Riley R."/>
            <person name="Lipzen A."/>
            <person name="Clum A."/>
            <person name="Drula E."/>
            <person name="Henrissat B."/>
            <person name="Kohler A."/>
            <person name="Grigoriev I.V."/>
            <person name="Martin F.M."/>
            <person name="Hacquard S."/>
        </authorList>
    </citation>
    <scope>NUCLEOTIDE SEQUENCE</scope>
    <source>
        <strain evidence="7">MPI-SDFR-AT-0073</strain>
    </source>
</reference>
<proteinExistence type="inferred from homology"/>
<dbReference type="GO" id="GO:0016740">
    <property type="term" value="F:transferase activity"/>
    <property type="evidence" value="ECO:0007669"/>
    <property type="project" value="UniProtKB-KW"/>
</dbReference>
<dbReference type="OrthoDB" id="2094832at2759"/>
<evidence type="ECO:0000256" key="4">
    <source>
        <dbReference type="ARBA" id="ARBA00038314"/>
    </source>
</evidence>
<organism evidence="7 8">
    <name type="scientific">Truncatella angustata</name>
    <dbReference type="NCBI Taxonomy" id="152316"/>
    <lineage>
        <taxon>Eukaryota</taxon>
        <taxon>Fungi</taxon>
        <taxon>Dikarya</taxon>
        <taxon>Ascomycota</taxon>
        <taxon>Pezizomycotina</taxon>
        <taxon>Sordariomycetes</taxon>
        <taxon>Xylariomycetidae</taxon>
        <taxon>Amphisphaeriales</taxon>
        <taxon>Sporocadaceae</taxon>
        <taxon>Truncatella</taxon>
    </lineage>
</organism>
<evidence type="ECO:0000259" key="6">
    <source>
        <dbReference type="Pfam" id="PF13649"/>
    </source>
</evidence>
<dbReference type="PANTHER" id="PTHR35897">
    <property type="entry name" value="METHYLTRANSFERASE AUSD"/>
    <property type="match status" value="1"/>
</dbReference>
<dbReference type="Proteomes" id="UP000758603">
    <property type="component" value="Unassembled WGS sequence"/>
</dbReference>
<dbReference type="InterPro" id="IPR051654">
    <property type="entry name" value="Meroterpenoid_MTases"/>
</dbReference>
<evidence type="ECO:0000256" key="1">
    <source>
        <dbReference type="ARBA" id="ARBA00005179"/>
    </source>
</evidence>
<feature type="region of interest" description="Disordered" evidence="5">
    <location>
        <begin position="1"/>
        <end position="24"/>
    </location>
</feature>
<dbReference type="InterPro" id="IPR029063">
    <property type="entry name" value="SAM-dependent_MTases_sf"/>
</dbReference>
<dbReference type="EMBL" id="JAGPXC010000005">
    <property type="protein sequence ID" value="KAH6652735.1"/>
    <property type="molecule type" value="Genomic_DNA"/>
</dbReference>
<dbReference type="Gene3D" id="3.40.50.150">
    <property type="entry name" value="Vaccinia Virus protein VP39"/>
    <property type="match status" value="1"/>
</dbReference>
<dbReference type="PANTHER" id="PTHR35897:SF1">
    <property type="entry name" value="METHYLTRANSFERASE AUSD"/>
    <property type="match status" value="1"/>
</dbReference>
<evidence type="ECO:0000313" key="8">
    <source>
        <dbReference type="Proteomes" id="UP000758603"/>
    </source>
</evidence>
<dbReference type="RefSeq" id="XP_045957012.1">
    <property type="nucleotide sequence ID" value="XM_046098052.1"/>
</dbReference>